<dbReference type="GeneID" id="111124780"/>
<protein>
    <submittedName>
        <fullName evidence="5 6">Heat shock 70 kDa protein 12B-like isoform X1</fullName>
    </submittedName>
</protein>
<sequence length="596" mass="67570">MAKSSDEQKTDIRVLVAALDFGTTYSGYAFSFKSDYDEDPSLISHNTVWEAPTKTQGLVSPKTPTCLLLKPNKTFDSFGYAAEENYSDLVNNDSHHSWYYFRRFKMLLHDNMGLTRETMIHDESREKTLPAITVFAHGIRYLKNHLLDHLKKKKLENLIPENENYIHWVLTVPAIWNDKAKQFMREAAKEAGIKTENLSLALEPEAAALYCQILPLERRSTESGSCLSILKPGTRYLVLDAGGGTVDVTVQEVLSDNSLQELHKASGGAWGGMEVDEAFRQLLIRIVGSPVFHEFKTKYPVDYLEMFRDFETKKRAASTNAKQKLAFRLPVSLIELFEQEYEEDLLTTVSQMKHNDRIKLVRENLHIYDEQVLELFRLSRENIIQHINELLEHSDCKDVDLILMVGGFSECKIIQEAIKANFSTKNIVVPVDAGLAVVKGAVLFGHNPKKIVSRKTKWTYGVQTNRNFQPGDPPDKKFQVENVDKCKDIFSVHVGVNETVEVGTPLPPRRYNVLRKDAETVDIPIYISSEAHPKFTSDSTCSCIGKLTIKPEKSNNDREIEVGMTFGGTELIVEAKETRSGNPRVAKFDFLEIGKE</sequence>
<dbReference type="AlphaFoldDB" id="A0A8B8D6B5"/>
<keyword evidence="2" id="KW-0547">Nucleotide-binding</keyword>
<evidence type="ECO:0000256" key="3">
    <source>
        <dbReference type="ARBA" id="ARBA00022840"/>
    </source>
</evidence>
<gene>
    <name evidence="5 6" type="primary">LOC111124780</name>
</gene>
<dbReference type="InterPro" id="IPR043129">
    <property type="entry name" value="ATPase_NBD"/>
</dbReference>
<dbReference type="RefSeq" id="XP_022323676.1">
    <property type="nucleotide sequence ID" value="XM_022467968.1"/>
</dbReference>
<evidence type="ECO:0000256" key="1">
    <source>
        <dbReference type="ARBA" id="ARBA00007381"/>
    </source>
</evidence>
<dbReference type="SUPFAM" id="SSF53067">
    <property type="entry name" value="Actin-like ATPase domain"/>
    <property type="match status" value="2"/>
</dbReference>
<evidence type="ECO:0000256" key="2">
    <source>
        <dbReference type="ARBA" id="ARBA00022741"/>
    </source>
</evidence>
<keyword evidence="3" id="KW-0067">ATP-binding</keyword>
<keyword evidence="4" id="KW-1185">Reference proteome</keyword>
<dbReference type="RefSeq" id="XP_022323677.1">
    <property type="nucleotide sequence ID" value="XM_022467969.1"/>
</dbReference>
<evidence type="ECO:0000313" key="4">
    <source>
        <dbReference type="Proteomes" id="UP000694844"/>
    </source>
</evidence>
<dbReference type="GO" id="GO:0140662">
    <property type="term" value="F:ATP-dependent protein folding chaperone"/>
    <property type="evidence" value="ECO:0007669"/>
    <property type="project" value="InterPro"/>
</dbReference>
<dbReference type="Proteomes" id="UP000694844">
    <property type="component" value="Chromosome 3"/>
</dbReference>
<dbReference type="Gene3D" id="3.30.420.40">
    <property type="match status" value="2"/>
</dbReference>
<dbReference type="OrthoDB" id="2963168at2759"/>
<dbReference type="CDD" id="cd10229">
    <property type="entry name" value="ASKHA_NBD_HSP70_HSPA12"/>
    <property type="match status" value="1"/>
</dbReference>
<comment type="similarity">
    <text evidence="1">Belongs to the heat shock protein 70 family.</text>
</comment>
<proteinExistence type="inferred from homology"/>
<dbReference type="GO" id="GO:0005524">
    <property type="term" value="F:ATP binding"/>
    <property type="evidence" value="ECO:0007669"/>
    <property type="project" value="UniProtKB-KW"/>
</dbReference>
<organism evidence="4 6">
    <name type="scientific">Crassostrea virginica</name>
    <name type="common">Eastern oyster</name>
    <dbReference type="NCBI Taxonomy" id="6565"/>
    <lineage>
        <taxon>Eukaryota</taxon>
        <taxon>Metazoa</taxon>
        <taxon>Spiralia</taxon>
        <taxon>Lophotrochozoa</taxon>
        <taxon>Mollusca</taxon>
        <taxon>Bivalvia</taxon>
        <taxon>Autobranchia</taxon>
        <taxon>Pteriomorphia</taxon>
        <taxon>Ostreida</taxon>
        <taxon>Ostreoidea</taxon>
        <taxon>Ostreidae</taxon>
        <taxon>Crassostrea</taxon>
    </lineage>
</organism>
<dbReference type="InterPro" id="IPR013126">
    <property type="entry name" value="Hsp_70_fam"/>
</dbReference>
<accession>A0A8B8D6B5</accession>
<evidence type="ECO:0000313" key="5">
    <source>
        <dbReference type="RefSeq" id="XP_022323676.1"/>
    </source>
</evidence>
<dbReference type="PANTHER" id="PTHR14187">
    <property type="entry name" value="ALPHA KINASE/ELONGATION FACTOR 2 KINASE"/>
    <property type="match status" value="1"/>
</dbReference>
<dbReference type="PANTHER" id="PTHR14187:SF5">
    <property type="entry name" value="HEAT SHOCK 70 KDA PROTEIN 12A"/>
    <property type="match status" value="1"/>
</dbReference>
<dbReference type="KEGG" id="cvn:111124780"/>
<dbReference type="Pfam" id="PF00012">
    <property type="entry name" value="HSP70"/>
    <property type="match status" value="1"/>
</dbReference>
<evidence type="ECO:0000313" key="6">
    <source>
        <dbReference type="RefSeq" id="XP_022323677.1"/>
    </source>
</evidence>
<reference evidence="5 6" key="1">
    <citation type="submission" date="2025-04" db="UniProtKB">
        <authorList>
            <consortium name="RefSeq"/>
        </authorList>
    </citation>
    <scope>IDENTIFICATION</scope>
    <source>
        <tissue evidence="5 6">Whole sample</tissue>
    </source>
</reference>
<name>A0A8B8D6B5_CRAVI</name>